<protein>
    <submittedName>
        <fullName evidence="2">Uncharacterized protein</fullName>
    </submittedName>
</protein>
<accession>H0E867</accession>
<evidence type="ECO:0000313" key="2">
    <source>
        <dbReference type="EMBL" id="EHN10132.1"/>
    </source>
</evidence>
<sequence length="60" mass="6395">MQLPPGSRRVGTGVGSWSSGRCLHRVSLVSGAVERSGRRTRDPGISGPSTDRTRWSSRSG</sequence>
<feature type="region of interest" description="Disordered" evidence="1">
    <location>
        <begin position="32"/>
        <end position="60"/>
    </location>
</feature>
<evidence type="ECO:0000256" key="1">
    <source>
        <dbReference type="SAM" id="MobiDB-lite"/>
    </source>
</evidence>
<reference evidence="2 3" key="1">
    <citation type="journal article" date="2013" name="Biodegradation">
        <title>Quantitative proteomic analysis of ibuprofen-degrading Patulibacter sp. strain I11.</title>
        <authorList>
            <person name="Almeida B."/>
            <person name="Kjeldal H."/>
            <person name="Lolas I."/>
            <person name="Knudsen A.D."/>
            <person name="Carvalho G."/>
            <person name="Nielsen K.L."/>
            <person name="Barreto Crespo M.T."/>
            <person name="Stensballe A."/>
            <person name="Nielsen J.L."/>
        </authorList>
    </citation>
    <scope>NUCLEOTIDE SEQUENCE [LARGE SCALE GENOMIC DNA]</scope>
    <source>
        <strain evidence="2 3">I11</strain>
    </source>
</reference>
<keyword evidence="3" id="KW-1185">Reference proteome</keyword>
<proteinExistence type="predicted"/>
<dbReference type="AlphaFoldDB" id="H0E867"/>
<gene>
    <name evidence="2" type="ORF">PAI11_30250</name>
</gene>
<dbReference type="Proteomes" id="UP000005143">
    <property type="component" value="Unassembled WGS sequence"/>
</dbReference>
<comment type="caution">
    <text evidence="2">The sequence shown here is derived from an EMBL/GenBank/DDBJ whole genome shotgun (WGS) entry which is preliminary data.</text>
</comment>
<organism evidence="2 3">
    <name type="scientific">Patulibacter medicamentivorans</name>
    <dbReference type="NCBI Taxonomy" id="1097667"/>
    <lineage>
        <taxon>Bacteria</taxon>
        <taxon>Bacillati</taxon>
        <taxon>Actinomycetota</taxon>
        <taxon>Thermoleophilia</taxon>
        <taxon>Solirubrobacterales</taxon>
        <taxon>Patulibacteraceae</taxon>
        <taxon>Patulibacter</taxon>
    </lineage>
</organism>
<dbReference type="EMBL" id="AGUD01000240">
    <property type="protein sequence ID" value="EHN10132.1"/>
    <property type="molecule type" value="Genomic_DNA"/>
</dbReference>
<evidence type="ECO:0000313" key="3">
    <source>
        <dbReference type="Proteomes" id="UP000005143"/>
    </source>
</evidence>
<name>H0E867_9ACTN</name>